<keyword evidence="2 7" id="KW-0963">Cytoplasm</keyword>
<accession>A0A7C4NIY1</accession>
<feature type="binding site" evidence="7">
    <location>
        <position position="22"/>
    </location>
    <ligand>
        <name>S-adenosyl-L-methionine</name>
        <dbReference type="ChEBI" id="CHEBI:59789"/>
    </ligand>
</feature>
<dbReference type="PANTHER" id="PTHR20426">
    <property type="entry name" value="RIBOSOME BIOGENESIS PROTEIN TSR3 HOMOLOG"/>
    <property type="match status" value="1"/>
</dbReference>
<dbReference type="GO" id="GO:1904047">
    <property type="term" value="F:S-adenosyl-L-methionine binding"/>
    <property type="evidence" value="ECO:0007669"/>
    <property type="project" value="UniProtKB-UniRule"/>
</dbReference>
<evidence type="ECO:0000256" key="4">
    <source>
        <dbReference type="ARBA" id="ARBA00022552"/>
    </source>
</evidence>
<evidence type="ECO:0000256" key="7">
    <source>
        <dbReference type="HAMAP-Rule" id="MF_01116"/>
    </source>
</evidence>
<dbReference type="EC" id="2.5.1.157" evidence="7"/>
<dbReference type="EMBL" id="DTCK01000041">
    <property type="protein sequence ID" value="HGQ36501.1"/>
    <property type="molecule type" value="Genomic_DNA"/>
</dbReference>
<dbReference type="GO" id="GO:0106388">
    <property type="term" value="F:rRNA small subunit aminocarboxypropyltransferase activity"/>
    <property type="evidence" value="ECO:0007669"/>
    <property type="project" value="UniProtKB-EC"/>
</dbReference>
<keyword evidence="6 7" id="KW-0949">S-adenosyl-L-methionine</keyword>
<protein>
    <recommendedName>
        <fullName evidence="1 7">16S rRNA aminocarboxypropyltransferase</fullName>
        <ecNumber evidence="7">2.5.1.157</ecNumber>
    </recommendedName>
</protein>
<dbReference type="GO" id="GO:0005737">
    <property type="term" value="C:cytoplasm"/>
    <property type="evidence" value="ECO:0007669"/>
    <property type="project" value="UniProtKB-SubCell"/>
</dbReference>
<keyword evidence="4 7" id="KW-0698">rRNA processing</keyword>
<comment type="subcellular location">
    <subcellularLocation>
        <location evidence="7">Cytoplasm</location>
    </subcellularLocation>
</comment>
<evidence type="ECO:0000256" key="5">
    <source>
        <dbReference type="ARBA" id="ARBA00022679"/>
    </source>
</evidence>
<proteinExistence type="inferred from homology"/>
<comment type="caution">
    <text evidence="7">Lacks conserved residue(s) required for the propagation of feature annotation.</text>
</comment>
<dbReference type="EMBL" id="DTBD01000009">
    <property type="protein sequence ID" value="HGQ63863.1"/>
    <property type="molecule type" value="Genomic_DNA"/>
</dbReference>
<organism evidence="10">
    <name type="scientific">Ignisphaera aggregans</name>
    <dbReference type="NCBI Taxonomy" id="334771"/>
    <lineage>
        <taxon>Archaea</taxon>
        <taxon>Thermoproteota</taxon>
        <taxon>Thermoprotei</taxon>
        <taxon>Desulfurococcales</taxon>
        <taxon>Desulfurococcaceae</taxon>
        <taxon>Ignisphaera</taxon>
    </lineage>
</organism>
<comment type="catalytic activity">
    <reaction evidence="7">
        <text>an N(1)-methylpseudouridine in rRNA + S-adenosyl-L-methionine = N(1)-methyl-N(3)-[(3S)-3-amino-3-carboxypropyl]pseudouridine in rRNA + S-methyl-5'-thioadenosine + H(+)</text>
        <dbReference type="Rhea" id="RHEA:63296"/>
        <dbReference type="Rhea" id="RHEA-COMP:11634"/>
        <dbReference type="Rhea" id="RHEA-COMP:16310"/>
        <dbReference type="ChEBI" id="CHEBI:15378"/>
        <dbReference type="ChEBI" id="CHEBI:17509"/>
        <dbReference type="ChEBI" id="CHEBI:59789"/>
        <dbReference type="ChEBI" id="CHEBI:74890"/>
        <dbReference type="ChEBI" id="CHEBI:146234"/>
        <dbReference type="EC" id="2.5.1.157"/>
    </reaction>
</comment>
<evidence type="ECO:0000256" key="3">
    <source>
        <dbReference type="ARBA" id="ARBA00022517"/>
    </source>
</evidence>
<dbReference type="GO" id="GO:0000455">
    <property type="term" value="P:enzyme-directed rRNA pseudouridine synthesis"/>
    <property type="evidence" value="ECO:0007669"/>
    <property type="project" value="UniProtKB-UniRule"/>
</dbReference>
<comment type="caution">
    <text evidence="10">The sequence shown here is derived from an EMBL/GenBank/DDBJ whole genome shotgun (WGS) entry which is preliminary data.</text>
</comment>
<feature type="binding site" evidence="7">
    <location>
        <position position="72"/>
    </location>
    <ligand>
        <name>S-adenosyl-L-methionine</name>
        <dbReference type="ChEBI" id="CHEBI:59789"/>
    </ligand>
</feature>
<feature type="binding site" evidence="7">
    <location>
        <position position="94"/>
    </location>
    <ligand>
        <name>S-adenosyl-L-methionine</name>
        <dbReference type="ChEBI" id="CHEBI:59789"/>
    </ligand>
</feature>
<dbReference type="InterPro" id="IPR007177">
    <property type="entry name" value="Tsr3_C"/>
</dbReference>
<dbReference type="NCBIfam" id="NF002621">
    <property type="entry name" value="PRK02287.1"/>
    <property type="match status" value="1"/>
</dbReference>
<reference evidence="10" key="1">
    <citation type="journal article" date="2020" name="mSystems">
        <title>Genome- and Community-Level Interaction Insights into Carbon Utilization and Element Cycling Functions of Hydrothermarchaeota in Hydrothermal Sediment.</title>
        <authorList>
            <person name="Zhou Z."/>
            <person name="Liu Y."/>
            <person name="Xu W."/>
            <person name="Pan J."/>
            <person name="Luo Z.H."/>
            <person name="Li M."/>
        </authorList>
    </citation>
    <scope>NUCLEOTIDE SEQUENCE [LARGE SCALE GENOMIC DNA]</scope>
    <source>
        <strain evidence="10">SpSt-637</strain>
        <strain evidence="9">SpSt-667</strain>
    </source>
</reference>
<dbReference type="Pfam" id="PF04034">
    <property type="entry name" value="Ribo_biogen_C"/>
    <property type="match status" value="1"/>
</dbReference>
<evidence type="ECO:0000313" key="10">
    <source>
        <dbReference type="EMBL" id="HGQ63863.1"/>
    </source>
</evidence>
<evidence type="ECO:0000256" key="6">
    <source>
        <dbReference type="ARBA" id="ARBA00022691"/>
    </source>
</evidence>
<evidence type="ECO:0000256" key="2">
    <source>
        <dbReference type="ARBA" id="ARBA00022490"/>
    </source>
</evidence>
<sequence length="196" mass="22381">MIDMEIKIYVLTKGEDLPDMCTAEKLIKKGLAIRITRLKEIPPCSIVLNPFAESYVKYSDRVYIEKCGVTAVDVSWRKGVGMLKSIKRGVQRVLPLLIATNPVNYGKPFKLSTAEAIAATLYIVNFRGLALEVLDSFRWGEQFIVLNRDKLEEYAKALTDEEMELAQIKLFNIDRNSLGNKKLIELLHKMILHHKE</sequence>
<keyword evidence="3 7" id="KW-0690">Ribosome biogenesis</keyword>
<gene>
    <name evidence="10" type="ORF">ENU08_01280</name>
    <name evidence="9" type="ORF">ENU41_07510</name>
</gene>
<feature type="domain" description="16S/18S rRNA aminocarboxypropyltransferase Tsr3 C-terminal" evidence="8">
    <location>
        <begin position="46"/>
        <end position="167"/>
    </location>
</feature>
<dbReference type="AlphaFoldDB" id="A0A7C4NIY1"/>
<evidence type="ECO:0000313" key="9">
    <source>
        <dbReference type="EMBL" id="HGQ36501.1"/>
    </source>
</evidence>
<name>A0A7C4NIY1_9CREN</name>
<comment type="function">
    <text evidence="7">Aminocarboxypropyltransferase that catalyzes the aminocarboxypropyl transfer on pseudouridine corresponding to position 914 in M.jannaschii 16S rRNA. It constitutes the last step in biosynthesis of the hypermodified N1-methyl-N3-(3-amino-3-carboxypropyl) pseudouridine (m1acp3-Psi).</text>
</comment>
<dbReference type="PANTHER" id="PTHR20426:SF0">
    <property type="entry name" value="18S RRNA AMINOCARBOXYPROPYLTRANSFERASE"/>
    <property type="match status" value="1"/>
</dbReference>
<evidence type="ECO:0000256" key="1">
    <source>
        <dbReference type="ARBA" id="ARBA00014114"/>
    </source>
</evidence>
<keyword evidence="5 7" id="KW-0808">Transferase</keyword>
<dbReference type="HAMAP" id="MF_01116">
    <property type="entry name" value="TSR3"/>
    <property type="match status" value="1"/>
</dbReference>
<feature type="binding site" evidence="7">
    <location>
        <position position="113"/>
    </location>
    <ligand>
        <name>S-adenosyl-L-methionine</name>
        <dbReference type="ChEBI" id="CHEBI:59789"/>
    </ligand>
</feature>
<evidence type="ECO:0000259" key="8">
    <source>
        <dbReference type="Pfam" id="PF04034"/>
    </source>
</evidence>
<dbReference type="InterPro" id="IPR022968">
    <property type="entry name" value="Tsr3-like"/>
</dbReference>
<comment type="similarity">
    <text evidence="7">Belongs to the TDD superfamily. TSR3 family.</text>
</comment>